<dbReference type="RefSeq" id="WP_230729997.1">
    <property type="nucleotide sequence ID" value="NZ_JAJNDB010000001.1"/>
</dbReference>
<protein>
    <submittedName>
        <fullName evidence="3">Uncharacterized protein</fullName>
    </submittedName>
</protein>
<feature type="compositionally biased region" description="Pro residues" evidence="1">
    <location>
        <begin position="201"/>
        <end position="212"/>
    </location>
</feature>
<feature type="compositionally biased region" description="Low complexity" evidence="1">
    <location>
        <begin position="154"/>
        <end position="164"/>
    </location>
</feature>
<feature type="transmembrane region" description="Helical" evidence="2">
    <location>
        <begin position="86"/>
        <end position="108"/>
    </location>
</feature>
<proteinExistence type="predicted"/>
<gene>
    <name evidence="3" type="ORF">LQ327_02770</name>
</gene>
<comment type="caution">
    <text evidence="3">The sequence shown here is derived from an EMBL/GenBank/DDBJ whole genome shotgun (WGS) entry which is preliminary data.</text>
</comment>
<evidence type="ECO:0000313" key="3">
    <source>
        <dbReference type="EMBL" id="MCD2192319.1"/>
    </source>
</evidence>
<keyword evidence="2" id="KW-1133">Transmembrane helix</keyword>
<feature type="compositionally biased region" description="Low complexity" evidence="1">
    <location>
        <begin position="172"/>
        <end position="181"/>
    </location>
</feature>
<keyword evidence="4" id="KW-1185">Reference proteome</keyword>
<feature type="region of interest" description="Disordered" evidence="1">
    <location>
        <begin position="125"/>
        <end position="218"/>
    </location>
</feature>
<dbReference type="Proteomes" id="UP001199469">
    <property type="component" value="Unassembled WGS sequence"/>
</dbReference>
<evidence type="ECO:0000256" key="1">
    <source>
        <dbReference type="SAM" id="MobiDB-lite"/>
    </source>
</evidence>
<name>A0ABS8P2J6_9PSEU</name>
<sequence length="218" mass="21982">MVGHDGVATATATATAAGGGSRRLGTPVIAGLGIAALVAIAVAVLVAVLGSGTATAQSDPGPQPYGGALERIDPGDQVSGEEVLEVAMLSLGTLNGLAFTIAMIASRLRGPSTAQTRRALIARTGEGVVSESRRERRERARLRARRPVPSQPIAVVPGGPRRVPQVPPPGAVPAQGGPAPREGLVPAAHAPRPAGYRHPAPMSPPVGVPAPVRPASRR</sequence>
<accession>A0ABS8P2J6</accession>
<keyword evidence="2" id="KW-0472">Membrane</keyword>
<evidence type="ECO:0000256" key="2">
    <source>
        <dbReference type="SAM" id="Phobius"/>
    </source>
</evidence>
<keyword evidence="2" id="KW-0812">Transmembrane</keyword>
<evidence type="ECO:0000313" key="4">
    <source>
        <dbReference type="Proteomes" id="UP001199469"/>
    </source>
</evidence>
<feature type="transmembrane region" description="Helical" evidence="2">
    <location>
        <begin position="28"/>
        <end position="50"/>
    </location>
</feature>
<reference evidence="3 4" key="1">
    <citation type="submission" date="2021-11" db="EMBL/GenBank/DDBJ databases">
        <title>Draft genome sequence of Actinomycetospora sp. SF1 isolated from the rhizosphere soil.</title>
        <authorList>
            <person name="Duangmal K."/>
            <person name="Chantavorakit T."/>
        </authorList>
    </citation>
    <scope>NUCLEOTIDE SEQUENCE [LARGE SCALE GENOMIC DNA]</scope>
    <source>
        <strain evidence="3 4">TBRC 5722</strain>
    </source>
</reference>
<organism evidence="3 4">
    <name type="scientific">Actinomycetospora endophytica</name>
    <dbReference type="NCBI Taxonomy" id="2291215"/>
    <lineage>
        <taxon>Bacteria</taxon>
        <taxon>Bacillati</taxon>
        <taxon>Actinomycetota</taxon>
        <taxon>Actinomycetes</taxon>
        <taxon>Pseudonocardiales</taxon>
        <taxon>Pseudonocardiaceae</taxon>
        <taxon>Actinomycetospora</taxon>
    </lineage>
</organism>
<dbReference type="EMBL" id="JAJNDB010000001">
    <property type="protein sequence ID" value="MCD2192319.1"/>
    <property type="molecule type" value="Genomic_DNA"/>
</dbReference>